<protein>
    <submittedName>
        <fullName evidence="1">Uncharacterized protein</fullName>
    </submittedName>
</protein>
<dbReference type="EMBL" id="PKJC01000014">
    <property type="protein sequence ID" value="PKZ64360.1"/>
    <property type="molecule type" value="Genomic_DNA"/>
</dbReference>
<dbReference type="AlphaFoldDB" id="A0A2I1R5F8"/>
<evidence type="ECO:0000313" key="2">
    <source>
        <dbReference type="Proteomes" id="UP000234662"/>
    </source>
</evidence>
<sequence>MAKVLVRPRETASALPEWWTSSARVSDWCPNDYTDHGGEYPGHDIALPILLQARRLHRDEVRRWAEDHEHTGPIPSGRPIWD</sequence>
<dbReference type="RefSeq" id="WP_101821131.1">
    <property type="nucleotide sequence ID" value="NZ_CP096585.1"/>
</dbReference>
<accession>A0A2I1R5F8</accession>
<name>A0A2I1R5F8_9ACTN</name>
<gene>
    <name evidence="1" type="ORF">CYJ73_17330</name>
</gene>
<evidence type="ECO:0000313" key="1">
    <source>
        <dbReference type="EMBL" id="PKZ64360.1"/>
    </source>
</evidence>
<dbReference type="Proteomes" id="UP000234662">
    <property type="component" value="Unassembled WGS sequence"/>
</dbReference>
<comment type="caution">
    <text evidence="1">The sequence shown here is derived from an EMBL/GenBank/DDBJ whole genome shotgun (WGS) entry which is preliminary data.</text>
</comment>
<proteinExistence type="predicted"/>
<organism evidence="1 2">
    <name type="scientific">Gordonia terrae</name>
    <dbReference type="NCBI Taxonomy" id="2055"/>
    <lineage>
        <taxon>Bacteria</taxon>
        <taxon>Bacillati</taxon>
        <taxon>Actinomycetota</taxon>
        <taxon>Actinomycetes</taxon>
        <taxon>Mycobacteriales</taxon>
        <taxon>Gordoniaceae</taxon>
        <taxon>Gordonia</taxon>
    </lineage>
</organism>
<reference evidence="1 2" key="1">
    <citation type="submission" date="2017-12" db="EMBL/GenBank/DDBJ databases">
        <title>Phylogenetic diversity of female urinary microbiome.</title>
        <authorList>
            <person name="Thomas-White K."/>
            <person name="Wolfe A.J."/>
        </authorList>
    </citation>
    <scope>NUCLEOTIDE SEQUENCE [LARGE SCALE GENOMIC DNA]</scope>
    <source>
        <strain evidence="1 2">UMB0777</strain>
    </source>
</reference>